<gene>
    <name evidence="2" type="ORF">C5167_000439</name>
</gene>
<evidence type="ECO:0000313" key="2">
    <source>
        <dbReference type="EMBL" id="RZC76159.1"/>
    </source>
</evidence>
<reference evidence="2 3" key="1">
    <citation type="journal article" date="2018" name="Science">
        <title>The opium poppy genome and morphinan production.</title>
        <authorList>
            <person name="Guo L."/>
            <person name="Winzer T."/>
            <person name="Yang X."/>
            <person name="Li Y."/>
            <person name="Ning Z."/>
            <person name="He Z."/>
            <person name="Teodor R."/>
            <person name="Lu Y."/>
            <person name="Bowser T.A."/>
            <person name="Graham I.A."/>
            <person name="Ye K."/>
        </authorList>
    </citation>
    <scope>NUCLEOTIDE SEQUENCE [LARGE SCALE GENOMIC DNA]</scope>
    <source>
        <strain evidence="3">cv. HN1</strain>
        <tissue evidence="2">Leaves</tissue>
    </source>
</reference>
<keyword evidence="3" id="KW-1185">Reference proteome</keyword>
<keyword evidence="1" id="KW-1133">Transmembrane helix</keyword>
<dbReference type="Proteomes" id="UP000316621">
    <property type="component" value="Chromosome 9"/>
</dbReference>
<dbReference type="EMBL" id="CM010723">
    <property type="protein sequence ID" value="RZC76159.1"/>
    <property type="molecule type" value="Genomic_DNA"/>
</dbReference>
<dbReference type="Gramene" id="RZC76159">
    <property type="protein sequence ID" value="RZC76159"/>
    <property type="gene ID" value="C5167_000439"/>
</dbReference>
<sequence length="117" mass="13504">MWESKVVNNDMEYPTDQKLSVKGRDGHISGVDATKMKMRTSLRIIMISLYGMIHAHVRWWHTTKTFRFPDFEIGLTPLGFVMLTGSRFSKRVVTGQAPFKQHKLDVVGPSQLKRQKL</sequence>
<protein>
    <submittedName>
        <fullName evidence="2">Uncharacterized protein</fullName>
    </submittedName>
</protein>
<evidence type="ECO:0000313" key="3">
    <source>
        <dbReference type="Proteomes" id="UP000316621"/>
    </source>
</evidence>
<proteinExistence type="predicted"/>
<feature type="transmembrane region" description="Helical" evidence="1">
    <location>
        <begin position="44"/>
        <end position="61"/>
    </location>
</feature>
<keyword evidence="1" id="KW-0812">Transmembrane</keyword>
<name>A0A4Y7KW41_PAPSO</name>
<evidence type="ECO:0000256" key="1">
    <source>
        <dbReference type="SAM" id="Phobius"/>
    </source>
</evidence>
<keyword evidence="1" id="KW-0472">Membrane</keyword>
<dbReference type="AlphaFoldDB" id="A0A4Y7KW41"/>
<organism evidence="2 3">
    <name type="scientific">Papaver somniferum</name>
    <name type="common">Opium poppy</name>
    <dbReference type="NCBI Taxonomy" id="3469"/>
    <lineage>
        <taxon>Eukaryota</taxon>
        <taxon>Viridiplantae</taxon>
        <taxon>Streptophyta</taxon>
        <taxon>Embryophyta</taxon>
        <taxon>Tracheophyta</taxon>
        <taxon>Spermatophyta</taxon>
        <taxon>Magnoliopsida</taxon>
        <taxon>Ranunculales</taxon>
        <taxon>Papaveraceae</taxon>
        <taxon>Papaveroideae</taxon>
        <taxon>Papaver</taxon>
    </lineage>
</organism>
<accession>A0A4Y7KW41</accession>